<evidence type="ECO:0000313" key="3">
    <source>
        <dbReference type="Proteomes" id="UP000295560"/>
    </source>
</evidence>
<evidence type="ECO:0000313" key="2">
    <source>
        <dbReference type="EMBL" id="TCK27307.1"/>
    </source>
</evidence>
<dbReference type="OrthoDB" id="5244221at2"/>
<gene>
    <name evidence="2" type="ORF">EV378_3175</name>
</gene>
<keyword evidence="1" id="KW-0472">Membrane</keyword>
<feature type="transmembrane region" description="Helical" evidence="1">
    <location>
        <begin position="35"/>
        <end position="60"/>
    </location>
</feature>
<keyword evidence="1" id="KW-1133">Transmembrane helix</keyword>
<name>A0A4R1HX30_PSEEN</name>
<dbReference type="InterPro" id="IPR016566">
    <property type="entry name" value="UCP010219"/>
</dbReference>
<keyword evidence="1" id="KW-0812">Transmembrane</keyword>
<accession>A0A4R1HX30</accession>
<dbReference type="AlphaFoldDB" id="A0A4R1HX30"/>
<dbReference type="EMBL" id="SMFZ01000001">
    <property type="protein sequence ID" value="TCK27307.1"/>
    <property type="molecule type" value="Genomic_DNA"/>
</dbReference>
<protein>
    <submittedName>
        <fullName evidence="2">Uncharacterized protein DUF3159</fullName>
    </submittedName>
</protein>
<organism evidence="2 3">
    <name type="scientific">Pseudonocardia endophytica</name>
    <dbReference type="NCBI Taxonomy" id="401976"/>
    <lineage>
        <taxon>Bacteria</taxon>
        <taxon>Bacillati</taxon>
        <taxon>Actinomycetota</taxon>
        <taxon>Actinomycetes</taxon>
        <taxon>Pseudonocardiales</taxon>
        <taxon>Pseudonocardiaceae</taxon>
        <taxon>Pseudonocardia</taxon>
    </lineage>
</organism>
<feature type="transmembrane region" description="Helical" evidence="1">
    <location>
        <begin position="98"/>
        <end position="117"/>
    </location>
</feature>
<comment type="caution">
    <text evidence="2">The sequence shown here is derived from an EMBL/GenBank/DDBJ whole genome shotgun (WGS) entry which is preliminary data.</text>
</comment>
<dbReference type="Proteomes" id="UP000295560">
    <property type="component" value="Unassembled WGS sequence"/>
</dbReference>
<keyword evidence="3" id="KW-1185">Reference proteome</keyword>
<reference evidence="2 3" key="1">
    <citation type="submission" date="2019-03" db="EMBL/GenBank/DDBJ databases">
        <title>Sequencing the genomes of 1000 actinobacteria strains.</title>
        <authorList>
            <person name="Klenk H.-P."/>
        </authorList>
    </citation>
    <scope>NUCLEOTIDE SEQUENCE [LARGE SCALE GENOMIC DNA]</scope>
    <source>
        <strain evidence="2 3">DSM 44969</strain>
    </source>
</reference>
<sequence>MTMAEDAVRHAAPQRTTVLDRMGGPLGSMYSTVPVLVFLAADAFFSLSTTVVVSLATALALTGFRLLRGESLTAALGGVAGVAVVAGVVVWTGAATGVLPGGIWVALVVAVAVTGTVSSRRR</sequence>
<dbReference type="Pfam" id="PF11361">
    <property type="entry name" value="DUF3159"/>
    <property type="match status" value="1"/>
</dbReference>
<feature type="transmembrane region" description="Helical" evidence="1">
    <location>
        <begin position="72"/>
        <end position="92"/>
    </location>
</feature>
<proteinExistence type="predicted"/>
<evidence type="ECO:0000256" key="1">
    <source>
        <dbReference type="SAM" id="Phobius"/>
    </source>
</evidence>